<sequence>MKKTGVFYHPSFSRRSYLTRGARLEDFPGAIEHLLARDNVILYESPPIEEEWILKVHTPELIRGVEADTLCSTAWHSAGGVVLAGEKICTGEIGNAFALIGAGGHHSGRDYFGGFCCFNDVVIAITYLREIHNIRRFAILDTDAHHGDGTRDLILNDPDVLHVCFCGMDSVSKDGTKVDVRAPGGFWPGWGKDDQDIDTQYAGKVKAEFYDRAVAFKPDLIFWYFGFDTHKGDYGSLGLSGRCYQAIARFMLQAAAEITGGRLEVVLAGGSRTDIATAVIPPIIEILAT</sequence>
<dbReference type="Pfam" id="PF00850">
    <property type="entry name" value="Hist_deacetyl"/>
    <property type="match status" value="1"/>
</dbReference>
<protein>
    <submittedName>
        <fullName evidence="3">Histone deacetylase</fullName>
    </submittedName>
</protein>
<evidence type="ECO:0000256" key="1">
    <source>
        <dbReference type="ARBA" id="ARBA00005947"/>
    </source>
</evidence>
<comment type="caution">
    <text evidence="3">The sequence shown here is derived from an EMBL/GenBank/DDBJ whole genome shotgun (WGS) entry which is preliminary data.</text>
</comment>
<reference evidence="3 4" key="1">
    <citation type="submission" date="2020-08" db="EMBL/GenBank/DDBJ databases">
        <title>Bridging the membrane lipid divide: bacteria of the FCB group superphylum have the potential to synthesize archaeal ether lipids.</title>
        <authorList>
            <person name="Villanueva L."/>
            <person name="Von Meijenfeldt F.A.B."/>
            <person name="Westbye A.B."/>
            <person name="Yadav S."/>
            <person name="Hopmans E.C."/>
            <person name="Dutilh B.E."/>
            <person name="Sinninghe Damste J.S."/>
        </authorList>
    </citation>
    <scope>NUCLEOTIDE SEQUENCE [LARGE SCALE GENOMIC DNA]</scope>
    <source>
        <strain evidence="3">NIOZ-UU30</strain>
    </source>
</reference>
<dbReference type="InterPro" id="IPR037138">
    <property type="entry name" value="His_deacetylse_dom_sf"/>
</dbReference>
<organism evidence="3 4">
    <name type="scientific">Candidatus Desulfatibia profunda</name>
    <dbReference type="NCBI Taxonomy" id="2841695"/>
    <lineage>
        <taxon>Bacteria</taxon>
        <taxon>Pseudomonadati</taxon>
        <taxon>Thermodesulfobacteriota</taxon>
        <taxon>Desulfobacteria</taxon>
        <taxon>Desulfobacterales</taxon>
        <taxon>Desulfobacterales incertae sedis</taxon>
        <taxon>Candidatus Desulfatibia</taxon>
    </lineage>
</organism>
<dbReference type="Gene3D" id="3.40.800.20">
    <property type="entry name" value="Histone deacetylase domain"/>
    <property type="match status" value="1"/>
</dbReference>
<dbReference type="Proteomes" id="UP000603434">
    <property type="component" value="Unassembled WGS sequence"/>
</dbReference>
<dbReference type="SUPFAM" id="SSF52768">
    <property type="entry name" value="Arginase/deacetylase"/>
    <property type="match status" value="1"/>
</dbReference>
<dbReference type="PRINTS" id="PR01270">
    <property type="entry name" value="HDASUPER"/>
</dbReference>
<evidence type="ECO:0000313" key="4">
    <source>
        <dbReference type="Proteomes" id="UP000603434"/>
    </source>
</evidence>
<evidence type="ECO:0000259" key="2">
    <source>
        <dbReference type="Pfam" id="PF00850"/>
    </source>
</evidence>
<dbReference type="PANTHER" id="PTHR10625">
    <property type="entry name" value="HISTONE DEACETYLASE HDAC1-RELATED"/>
    <property type="match status" value="1"/>
</dbReference>
<accession>A0A8J6TJ57</accession>
<dbReference type="InterPro" id="IPR000286">
    <property type="entry name" value="HDACs"/>
</dbReference>
<dbReference type="GO" id="GO:0040029">
    <property type="term" value="P:epigenetic regulation of gene expression"/>
    <property type="evidence" value="ECO:0007669"/>
    <property type="project" value="TreeGrafter"/>
</dbReference>
<dbReference type="EMBL" id="JACNJH010000158">
    <property type="protein sequence ID" value="MBC8361897.1"/>
    <property type="molecule type" value="Genomic_DNA"/>
</dbReference>
<dbReference type="InterPro" id="IPR023801">
    <property type="entry name" value="His_deacetylse_dom"/>
</dbReference>
<dbReference type="InterPro" id="IPR023696">
    <property type="entry name" value="Ureohydrolase_dom_sf"/>
</dbReference>
<proteinExistence type="inferred from homology"/>
<gene>
    <name evidence="3" type="ORF">H8E23_10910</name>
</gene>
<name>A0A8J6TJ57_9BACT</name>
<dbReference type="GO" id="GO:0004407">
    <property type="term" value="F:histone deacetylase activity"/>
    <property type="evidence" value="ECO:0007669"/>
    <property type="project" value="TreeGrafter"/>
</dbReference>
<evidence type="ECO:0000313" key="3">
    <source>
        <dbReference type="EMBL" id="MBC8361897.1"/>
    </source>
</evidence>
<dbReference type="AlphaFoldDB" id="A0A8J6TJ57"/>
<comment type="similarity">
    <text evidence="1">Belongs to the histone deacetylase family.</text>
</comment>
<feature type="domain" description="Histone deacetylase" evidence="2">
    <location>
        <begin position="69"/>
        <end position="275"/>
    </location>
</feature>